<proteinExistence type="predicted"/>
<protein>
    <submittedName>
        <fullName evidence="1">Uncharacterized protein</fullName>
    </submittedName>
</protein>
<organism evidence="1 2">
    <name type="scientific">Xylaria curta</name>
    <dbReference type="NCBI Taxonomy" id="42375"/>
    <lineage>
        <taxon>Eukaryota</taxon>
        <taxon>Fungi</taxon>
        <taxon>Dikarya</taxon>
        <taxon>Ascomycota</taxon>
        <taxon>Pezizomycotina</taxon>
        <taxon>Sordariomycetes</taxon>
        <taxon>Xylariomycetidae</taxon>
        <taxon>Xylariales</taxon>
        <taxon>Xylariaceae</taxon>
        <taxon>Xylaria</taxon>
    </lineage>
</organism>
<dbReference type="EMBL" id="JAPDGR010001358">
    <property type="protein sequence ID" value="KAJ2983645.1"/>
    <property type="molecule type" value="Genomic_DNA"/>
</dbReference>
<gene>
    <name evidence="1" type="ORF">NUW58_g6218</name>
</gene>
<keyword evidence="2" id="KW-1185">Reference proteome</keyword>
<comment type="caution">
    <text evidence="1">The sequence shown here is derived from an EMBL/GenBank/DDBJ whole genome shotgun (WGS) entry which is preliminary data.</text>
</comment>
<dbReference type="Proteomes" id="UP001143856">
    <property type="component" value="Unassembled WGS sequence"/>
</dbReference>
<sequence>MGRSTVGKSYLPIVQNADKDVLSALVSRRSKAARLRAARDRGQDAVDVLLPGLARAPAQQSARVGQQVRGPGPKDLDVAAANVLSDAQQGGSTYREGQCECRAVQRGREAYSMRAGLQKASQNWTPSFGFLAGAGAGARATGVGPQAHPCLVLCPDGICIVGVGSLRET</sequence>
<reference evidence="1" key="1">
    <citation type="submission" date="2022-10" db="EMBL/GenBank/DDBJ databases">
        <title>Genome Sequence of Xylaria curta.</title>
        <authorList>
            <person name="Buettner E."/>
        </authorList>
    </citation>
    <scope>NUCLEOTIDE SEQUENCE</scope>
    <source>
        <strain evidence="1">Babe10</strain>
    </source>
</reference>
<evidence type="ECO:0000313" key="2">
    <source>
        <dbReference type="Proteomes" id="UP001143856"/>
    </source>
</evidence>
<evidence type="ECO:0000313" key="1">
    <source>
        <dbReference type="EMBL" id="KAJ2983645.1"/>
    </source>
</evidence>
<accession>A0ACC1NWI5</accession>
<name>A0ACC1NWI5_9PEZI</name>